<name>A0A7C3ZTS0_9CYAN</name>
<dbReference type="AlphaFoldDB" id="A0A7C3ZTS0"/>
<comment type="caution">
    <text evidence="1">The sequence shown here is derived from an EMBL/GenBank/DDBJ whole genome shotgun (WGS) entry which is preliminary data.</text>
</comment>
<dbReference type="EMBL" id="DSPX01000102">
    <property type="protein sequence ID" value="HGG01066.1"/>
    <property type="molecule type" value="Genomic_DNA"/>
</dbReference>
<accession>A0A7C3ZTS0</accession>
<gene>
    <name evidence="1" type="ORF">ENR15_10560</name>
</gene>
<reference evidence="1" key="1">
    <citation type="journal article" date="2020" name="mSystems">
        <title>Genome- and Community-Level Interaction Insights into Carbon Utilization and Element Cycling Functions of Hydrothermarchaeota in Hydrothermal Sediment.</title>
        <authorList>
            <person name="Zhou Z."/>
            <person name="Liu Y."/>
            <person name="Xu W."/>
            <person name="Pan J."/>
            <person name="Luo Z.H."/>
            <person name="Li M."/>
        </authorList>
    </citation>
    <scope>NUCLEOTIDE SEQUENCE [LARGE SCALE GENOMIC DNA]</scope>
    <source>
        <strain evidence="1">SpSt-374</strain>
    </source>
</reference>
<organism evidence="1">
    <name type="scientific">Planktothricoides sp. SpSt-374</name>
    <dbReference type="NCBI Taxonomy" id="2282167"/>
    <lineage>
        <taxon>Bacteria</taxon>
        <taxon>Bacillati</taxon>
        <taxon>Cyanobacteriota</taxon>
        <taxon>Cyanophyceae</taxon>
        <taxon>Oscillatoriophycideae</taxon>
        <taxon>Oscillatoriales</taxon>
        <taxon>Oscillatoriaceae</taxon>
        <taxon>Planktothricoides</taxon>
    </lineage>
</organism>
<sequence>MDNSKVTEVKQIASELLAGMLANPHIYPTVSDEGSQGQQEQTLMILAIELAESLIAKVENRLQ</sequence>
<protein>
    <submittedName>
        <fullName evidence="1">Uncharacterized protein</fullName>
    </submittedName>
</protein>
<evidence type="ECO:0000313" key="1">
    <source>
        <dbReference type="EMBL" id="HGG01066.1"/>
    </source>
</evidence>
<proteinExistence type="predicted"/>